<protein>
    <recommendedName>
        <fullName evidence="1">DUF5753 domain-containing protein</fullName>
    </recommendedName>
</protein>
<evidence type="ECO:0000259" key="1">
    <source>
        <dbReference type="Pfam" id="PF19054"/>
    </source>
</evidence>
<organism evidence="2 3">
    <name type="scientific">Sinosporangium siamense</name>
    <dbReference type="NCBI Taxonomy" id="1367973"/>
    <lineage>
        <taxon>Bacteria</taxon>
        <taxon>Bacillati</taxon>
        <taxon>Actinomycetota</taxon>
        <taxon>Actinomycetes</taxon>
        <taxon>Streptosporangiales</taxon>
        <taxon>Streptosporangiaceae</taxon>
        <taxon>Sinosporangium</taxon>
    </lineage>
</organism>
<reference evidence="2" key="1">
    <citation type="submission" date="2021-01" db="EMBL/GenBank/DDBJ databases">
        <title>Whole genome shotgun sequence of Sinosporangium siamense NBRC 109515.</title>
        <authorList>
            <person name="Komaki H."/>
            <person name="Tamura T."/>
        </authorList>
    </citation>
    <scope>NUCLEOTIDE SEQUENCE</scope>
    <source>
        <strain evidence="2">NBRC 109515</strain>
    </source>
</reference>
<evidence type="ECO:0000313" key="3">
    <source>
        <dbReference type="Proteomes" id="UP000606172"/>
    </source>
</evidence>
<dbReference type="EMBL" id="BOOW01000023">
    <property type="protein sequence ID" value="GII93553.1"/>
    <property type="molecule type" value="Genomic_DNA"/>
</dbReference>
<feature type="domain" description="DUF5753" evidence="1">
    <location>
        <begin position="1"/>
        <end position="91"/>
    </location>
</feature>
<sequence length="100" mass="11318">MLDQLEHLLAMTERPNIHIQIVPYDAPCTVGLLSAFTIAELPEAATTVSVDSATKTEVSADPELVSLIWTRYDKLRSEAHRPSESLRIIKETRQRWTQES</sequence>
<evidence type="ECO:0000313" key="2">
    <source>
        <dbReference type="EMBL" id="GII93553.1"/>
    </source>
</evidence>
<dbReference type="Proteomes" id="UP000606172">
    <property type="component" value="Unassembled WGS sequence"/>
</dbReference>
<accession>A0A919RGQ7</accession>
<dbReference type="AlphaFoldDB" id="A0A919RGQ7"/>
<name>A0A919RGQ7_9ACTN</name>
<proteinExistence type="predicted"/>
<comment type="caution">
    <text evidence="2">The sequence shown here is derived from an EMBL/GenBank/DDBJ whole genome shotgun (WGS) entry which is preliminary data.</text>
</comment>
<dbReference type="InterPro" id="IPR043917">
    <property type="entry name" value="DUF5753"/>
</dbReference>
<keyword evidence="3" id="KW-1185">Reference proteome</keyword>
<gene>
    <name evidence="2" type="ORF">Ssi02_37840</name>
</gene>
<dbReference type="Pfam" id="PF19054">
    <property type="entry name" value="DUF5753"/>
    <property type="match status" value="1"/>
</dbReference>